<feature type="region of interest" description="Disordered" evidence="1">
    <location>
        <begin position="105"/>
        <end position="129"/>
    </location>
</feature>
<dbReference type="RefSeq" id="XP_002292993.1">
    <property type="nucleotide sequence ID" value="XM_002292957.1"/>
</dbReference>
<keyword evidence="3" id="KW-1185">Reference proteome</keyword>
<sequence>MSVVQSSFFGTRYASAALEVNTESHYNHSSINSSRRRHRSLPTPQLTNSTAMFMFSTIPTSSTLLLLMMITLLPSSQAIHLDVHIPLPNGCLMAQALRANLLLKDIGHTPPPQRREPNSHEKDDASKTVPEGSQALMEEQVDLFMRHTPHITLYLADFDLDKTVVNSTDAAGVSDELNHTRVDALLKTISSINFTDIVNVSECPLSFTTASNDQSSPKQSDEYFSLNTDQYYIINGDYIMLPVKNTPCLQTLSDALLEPLQQYLKHPIEIPSWVDSLPEPKRSEKISATMRYGSPNVLGGFEPHVTVGYDPSAVASNSRAAACPSGQCLDYTGTCQTEVNCFADPCDMMECVAPKVCRANYCGGCNASCEQVNTEKNDENTVELSTNEETSLQMRVEAMQQWNDDYQLIHEGCVDQVEGIAVGRNGIGGTVITGSRMKYWSLEDAKKNTVLMSEVGGDASEIYASV</sequence>
<dbReference type="eggNOG" id="ENOG502S6MN">
    <property type="taxonomic scope" value="Eukaryota"/>
</dbReference>
<gene>
    <name evidence="2" type="ORF">THAPSDRAFT_24456</name>
</gene>
<protein>
    <submittedName>
        <fullName evidence="2">Uncharacterized protein</fullName>
    </submittedName>
</protein>
<dbReference type="Proteomes" id="UP000001449">
    <property type="component" value="Chromosome 12"/>
</dbReference>
<dbReference type="PaxDb" id="35128-Thaps24456"/>
<evidence type="ECO:0000256" key="1">
    <source>
        <dbReference type="SAM" id="MobiDB-lite"/>
    </source>
</evidence>
<dbReference type="AlphaFoldDB" id="B8CA70"/>
<reference evidence="2 3" key="2">
    <citation type="journal article" date="2008" name="Nature">
        <title>The Phaeodactylum genome reveals the evolutionary history of diatom genomes.</title>
        <authorList>
            <person name="Bowler C."/>
            <person name="Allen A.E."/>
            <person name="Badger J.H."/>
            <person name="Grimwood J."/>
            <person name="Jabbari K."/>
            <person name="Kuo A."/>
            <person name="Maheswari U."/>
            <person name="Martens C."/>
            <person name="Maumus F."/>
            <person name="Otillar R.P."/>
            <person name="Rayko E."/>
            <person name="Salamov A."/>
            <person name="Vandepoele K."/>
            <person name="Beszteri B."/>
            <person name="Gruber A."/>
            <person name="Heijde M."/>
            <person name="Katinka M."/>
            <person name="Mock T."/>
            <person name="Valentin K."/>
            <person name="Verret F."/>
            <person name="Berges J.A."/>
            <person name="Brownlee C."/>
            <person name="Cadoret J.P."/>
            <person name="Chiovitti A."/>
            <person name="Choi C.J."/>
            <person name="Coesel S."/>
            <person name="De Martino A."/>
            <person name="Detter J.C."/>
            <person name="Durkin C."/>
            <person name="Falciatore A."/>
            <person name="Fournet J."/>
            <person name="Haruta M."/>
            <person name="Huysman M.J."/>
            <person name="Jenkins B.D."/>
            <person name="Jiroutova K."/>
            <person name="Jorgensen R.E."/>
            <person name="Joubert Y."/>
            <person name="Kaplan A."/>
            <person name="Kroger N."/>
            <person name="Kroth P.G."/>
            <person name="La Roche J."/>
            <person name="Lindquist E."/>
            <person name="Lommer M."/>
            <person name="Martin-Jezequel V."/>
            <person name="Lopez P.J."/>
            <person name="Lucas S."/>
            <person name="Mangogna M."/>
            <person name="McGinnis K."/>
            <person name="Medlin L.K."/>
            <person name="Montsant A."/>
            <person name="Oudot-Le Secq M.P."/>
            <person name="Napoli C."/>
            <person name="Obornik M."/>
            <person name="Parker M.S."/>
            <person name="Petit J.L."/>
            <person name="Porcel B.M."/>
            <person name="Poulsen N."/>
            <person name="Robison M."/>
            <person name="Rychlewski L."/>
            <person name="Rynearson T.A."/>
            <person name="Schmutz J."/>
            <person name="Shapiro H."/>
            <person name="Siaut M."/>
            <person name="Stanley M."/>
            <person name="Sussman M.R."/>
            <person name="Taylor A.R."/>
            <person name="Vardi A."/>
            <person name="von Dassow P."/>
            <person name="Vyverman W."/>
            <person name="Willis A."/>
            <person name="Wyrwicz L.S."/>
            <person name="Rokhsar D.S."/>
            <person name="Weissenbach J."/>
            <person name="Armbrust E.V."/>
            <person name="Green B.R."/>
            <person name="Van de Peer Y."/>
            <person name="Grigoriev I.V."/>
        </authorList>
    </citation>
    <scope>NUCLEOTIDE SEQUENCE [LARGE SCALE GENOMIC DNA]</scope>
    <source>
        <strain evidence="2 3">CCMP1335</strain>
    </source>
</reference>
<proteinExistence type="predicted"/>
<dbReference type="KEGG" id="tps:THAPSDRAFT_24456"/>
<evidence type="ECO:0000313" key="2">
    <source>
        <dbReference type="EMBL" id="EED89454.1"/>
    </source>
</evidence>
<dbReference type="HOGENOM" id="CLU_587288_0_0_1"/>
<name>B8CA70_THAPS</name>
<evidence type="ECO:0000313" key="3">
    <source>
        <dbReference type="Proteomes" id="UP000001449"/>
    </source>
</evidence>
<reference evidence="2 3" key="1">
    <citation type="journal article" date="2004" name="Science">
        <title>The genome of the diatom Thalassiosira pseudonana: ecology, evolution, and metabolism.</title>
        <authorList>
            <person name="Armbrust E.V."/>
            <person name="Berges J.A."/>
            <person name="Bowler C."/>
            <person name="Green B.R."/>
            <person name="Martinez D."/>
            <person name="Putnam N.H."/>
            <person name="Zhou S."/>
            <person name="Allen A.E."/>
            <person name="Apt K.E."/>
            <person name="Bechner M."/>
            <person name="Brzezinski M.A."/>
            <person name="Chaal B.K."/>
            <person name="Chiovitti A."/>
            <person name="Davis A.K."/>
            <person name="Demarest M.S."/>
            <person name="Detter J.C."/>
            <person name="Glavina T."/>
            <person name="Goodstein D."/>
            <person name="Hadi M.Z."/>
            <person name="Hellsten U."/>
            <person name="Hildebrand M."/>
            <person name="Jenkins B.D."/>
            <person name="Jurka J."/>
            <person name="Kapitonov V.V."/>
            <person name="Kroger N."/>
            <person name="Lau W.W."/>
            <person name="Lane T.W."/>
            <person name="Larimer F.W."/>
            <person name="Lippmeier J.C."/>
            <person name="Lucas S."/>
            <person name="Medina M."/>
            <person name="Montsant A."/>
            <person name="Obornik M."/>
            <person name="Parker M.S."/>
            <person name="Palenik B."/>
            <person name="Pazour G.J."/>
            <person name="Richardson P.M."/>
            <person name="Rynearson T.A."/>
            <person name="Saito M.A."/>
            <person name="Schwartz D.C."/>
            <person name="Thamatrakoln K."/>
            <person name="Valentin K."/>
            <person name="Vardi A."/>
            <person name="Wilkerson F.P."/>
            <person name="Rokhsar D.S."/>
        </authorList>
    </citation>
    <scope>NUCLEOTIDE SEQUENCE [LARGE SCALE GENOMIC DNA]</scope>
    <source>
        <strain evidence="2 3">CCMP1335</strain>
    </source>
</reference>
<dbReference type="PANTHER" id="PTHR38081:SF1">
    <property type="entry name" value="WAP DOMAIN-CONTAINING PROTEIN"/>
    <property type="match status" value="1"/>
</dbReference>
<feature type="compositionally biased region" description="Basic and acidic residues" evidence="1">
    <location>
        <begin position="113"/>
        <end position="126"/>
    </location>
</feature>
<dbReference type="GeneID" id="7445801"/>
<dbReference type="EMBL" id="CM000647">
    <property type="protein sequence ID" value="EED89454.1"/>
    <property type="molecule type" value="Genomic_DNA"/>
</dbReference>
<dbReference type="InParanoid" id="B8CA70"/>
<organism evidence="2 3">
    <name type="scientific">Thalassiosira pseudonana</name>
    <name type="common">Marine diatom</name>
    <name type="synonym">Cyclotella nana</name>
    <dbReference type="NCBI Taxonomy" id="35128"/>
    <lineage>
        <taxon>Eukaryota</taxon>
        <taxon>Sar</taxon>
        <taxon>Stramenopiles</taxon>
        <taxon>Ochrophyta</taxon>
        <taxon>Bacillariophyta</taxon>
        <taxon>Coscinodiscophyceae</taxon>
        <taxon>Thalassiosirophycidae</taxon>
        <taxon>Thalassiosirales</taxon>
        <taxon>Thalassiosiraceae</taxon>
        <taxon>Thalassiosira</taxon>
    </lineage>
</organism>
<accession>B8CA70</accession>
<dbReference type="PANTHER" id="PTHR38081">
    <property type="entry name" value="WAP DOMAIN-CONTAINING PROTEIN"/>
    <property type="match status" value="1"/>
</dbReference>